<proteinExistence type="predicted"/>
<accession>G0A6N3</accession>
<gene>
    <name evidence="1" type="ordered locus">Metme_0896</name>
</gene>
<reference key="2">
    <citation type="submission" date="2011-05" db="EMBL/GenBank/DDBJ databases">
        <title>Complete genome sequence of the aerobic marine methanotroph Methylomonas methanica MC09.</title>
        <authorList>
            <person name="Boden R."/>
            <person name="Cunliffe M."/>
            <person name="Scanlan J."/>
            <person name="Moussard H."/>
            <person name="Kits K.D."/>
            <person name="Klotz M."/>
            <person name="Jetten M."/>
            <person name="Vuilleumier S."/>
            <person name="Han J."/>
            <person name="Peters L."/>
            <person name="Mikhailova N."/>
            <person name="Teshima H."/>
            <person name="Tapia R."/>
            <person name="Kyrpides N."/>
            <person name="Ivanova N."/>
            <person name="Pagani I."/>
            <person name="Cheng J.-F."/>
            <person name="Goodwin L."/>
            <person name="Han C."/>
            <person name="Hauser L."/>
            <person name="Land M."/>
            <person name="Lapidus A."/>
            <person name="Lucas S."/>
            <person name="Pitluck S."/>
            <person name="Woyke T."/>
            <person name="Stein L.Y."/>
            <person name="Murrell C."/>
        </authorList>
    </citation>
    <scope>NUCLEOTIDE SEQUENCE</scope>
    <source>
        <strain>MC09</strain>
    </source>
</reference>
<evidence type="ECO:0000313" key="1">
    <source>
        <dbReference type="EMBL" id="AEF99334.1"/>
    </source>
</evidence>
<name>G0A6N3_METMM</name>
<dbReference type="EMBL" id="CP002738">
    <property type="protein sequence ID" value="AEF99334.1"/>
    <property type="molecule type" value="Genomic_DNA"/>
</dbReference>
<dbReference type="HOGENOM" id="CLU_2991534_0_0_6"/>
<protein>
    <submittedName>
        <fullName evidence="1">Uncharacterized protein</fullName>
    </submittedName>
</protein>
<dbReference type="Proteomes" id="UP000008888">
    <property type="component" value="Chromosome"/>
</dbReference>
<keyword evidence="2" id="KW-1185">Reference proteome</keyword>
<reference evidence="1 2" key="1">
    <citation type="journal article" date="2011" name="J. Bacteriol.">
        <title>Complete Genome Sequence of the Aerobic Marine Methanotroph Methylomonas methanica MC09.</title>
        <authorList>
            <person name="Boden R."/>
            <person name="Cunliffe M."/>
            <person name="Scanlan J."/>
            <person name="Moussard H."/>
            <person name="Kits K.D."/>
            <person name="Klotz M.G."/>
            <person name="Jetten M.S."/>
            <person name="Vuilleumier S."/>
            <person name="Han J."/>
            <person name="Peters L."/>
            <person name="Mikhailova N."/>
            <person name="Teshima H."/>
            <person name="Tapia R."/>
            <person name="Kyrpides N."/>
            <person name="Ivanova N."/>
            <person name="Pagani I."/>
            <person name="Cheng J.F."/>
            <person name="Goodwin L."/>
            <person name="Han C."/>
            <person name="Hauser L."/>
            <person name="Land M.L."/>
            <person name="Lapidus A."/>
            <person name="Lucas S."/>
            <person name="Pitluck S."/>
            <person name="Woyke T."/>
            <person name="Stein L."/>
            <person name="Murrell J.C."/>
        </authorList>
    </citation>
    <scope>NUCLEOTIDE SEQUENCE [LARGE SCALE GENOMIC DNA]</scope>
    <source>
        <strain evidence="1 2">MC09</strain>
    </source>
</reference>
<sequence>MARNYTALRESAQVSDTMPFKRQLIQHGMIDPISTIFLNQNHFRIRLVGQIHNYSGC</sequence>
<organism evidence="1 2">
    <name type="scientific">Methylomonas methanica (strain DSM 25384 / MC09)</name>
    <dbReference type="NCBI Taxonomy" id="857087"/>
    <lineage>
        <taxon>Bacteria</taxon>
        <taxon>Pseudomonadati</taxon>
        <taxon>Pseudomonadota</taxon>
        <taxon>Gammaproteobacteria</taxon>
        <taxon>Methylococcales</taxon>
        <taxon>Methylococcaceae</taxon>
        <taxon>Methylomonas</taxon>
    </lineage>
</organism>
<reference evidence="2" key="3">
    <citation type="submission" date="2011-05" db="EMBL/GenBank/DDBJ databases">
        <title>Complete sequence of Methylomonas methanica MC09.</title>
        <authorList>
            <consortium name="US DOE Joint Genome Institute"/>
            <person name="Lucas S."/>
            <person name="Han J."/>
            <person name="Lapidus A."/>
            <person name="Cheng J.-F."/>
            <person name="Goodwin L."/>
            <person name="Pitluck S."/>
            <person name="Peters L."/>
            <person name="Mikhailova N."/>
            <person name="Teshima H."/>
            <person name="Han C."/>
            <person name="Tapia R."/>
            <person name="Land M."/>
            <person name="Hauser L."/>
            <person name="Kyrpides N."/>
            <person name="Ivanova N."/>
            <person name="Pagani I."/>
            <person name="Stein L."/>
            <person name="Woyke T."/>
        </authorList>
    </citation>
    <scope>NUCLEOTIDE SEQUENCE [LARGE SCALE GENOMIC DNA]</scope>
    <source>
        <strain evidence="2">MC09</strain>
    </source>
</reference>
<evidence type="ECO:0000313" key="2">
    <source>
        <dbReference type="Proteomes" id="UP000008888"/>
    </source>
</evidence>
<dbReference type="AlphaFoldDB" id="G0A6N3"/>
<dbReference type="KEGG" id="mmt:Metme_0896"/>
<dbReference type="STRING" id="857087.Metme_0896"/>